<dbReference type="RefSeq" id="WP_186403950.1">
    <property type="nucleotide sequence ID" value="NZ_CP017717.1"/>
</dbReference>
<dbReference type="Proteomes" id="UP000190797">
    <property type="component" value="Chromosome"/>
</dbReference>
<keyword evidence="2 4" id="KW-0238">DNA-binding</keyword>
<keyword evidence="1" id="KW-0805">Transcription regulation</keyword>
<dbReference type="PROSITE" id="PS01081">
    <property type="entry name" value="HTH_TETR_1"/>
    <property type="match status" value="1"/>
</dbReference>
<dbReference type="SUPFAM" id="SSF48498">
    <property type="entry name" value="Tetracyclin repressor-like, C-terminal domain"/>
    <property type="match status" value="1"/>
</dbReference>
<organism evidence="6 7">
    <name type="scientific">[Actinomadura] parvosata subsp. kistnae</name>
    <dbReference type="NCBI Taxonomy" id="1909395"/>
    <lineage>
        <taxon>Bacteria</taxon>
        <taxon>Bacillati</taxon>
        <taxon>Actinomycetota</taxon>
        <taxon>Actinomycetes</taxon>
        <taxon>Streptosporangiales</taxon>
        <taxon>Streptosporangiaceae</taxon>
        <taxon>Nonomuraea</taxon>
    </lineage>
</organism>
<evidence type="ECO:0000313" key="6">
    <source>
        <dbReference type="EMBL" id="AQZ62569.1"/>
    </source>
</evidence>
<name>A0A1U9ZXC5_9ACTN</name>
<dbReference type="STRING" id="1909395.BKM31_14865"/>
<feature type="DNA-binding region" description="H-T-H motif" evidence="4">
    <location>
        <begin position="33"/>
        <end position="52"/>
    </location>
</feature>
<reference evidence="7" key="1">
    <citation type="journal article" date="2017" name="Med. Chem. Commun.">
        <title>Nonomuraea sp. ATCC 55076 harbours the largest actinomycete chromosome to date and the kistamicin biosynthetic gene cluster.</title>
        <authorList>
            <person name="Nazari B."/>
            <person name="Forneris C.C."/>
            <person name="Gibson M.I."/>
            <person name="Moon K."/>
            <person name="Schramma K.R."/>
            <person name="Seyedsayamdost M.R."/>
        </authorList>
    </citation>
    <scope>NUCLEOTIDE SEQUENCE [LARGE SCALE GENOMIC DNA]</scope>
    <source>
        <strain evidence="7">ATCC 55076</strain>
    </source>
</reference>
<keyword evidence="7" id="KW-1185">Reference proteome</keyword>
<dbReference type="InterPro" id="IPR050109">
    <property type="entry name" value="HTH-type_TetR-like_transc_reg"/>
</dbReference>
<dbReference type="Gene3D" id="1.10.357.10">
    <property type="entry name" value="Tetracycline Repressor, domain 2"/>
    <property type="match status" value="1"/>
</dbReference>
<feature type="domain" description="HTH tetR-type" evidence="5">
    <location>
        <begin position="10"/>
        <end position="70"/>
    </location>
</feature>
<protein>
    <recommendedName>
        <fullName evidence="5">HTH tetR-type domain-containing protein</fullName>
    </recommendedName>
</protein>
<dbReference type="Pfam" id="PF16859">
    <property type="entry name" value="TetR_C_11"/>
    <property type="match status" value="1"/>
</dbReference>
<dbReference type="InterPro" id="IPR023772">
    <property type="entry name" value="DNA-bd_HTH_TetR-type_CS"/>
</dbReference>
<evidence type="ECO:0000256" key="3">
    <source>
        <dbReference type="ARBA" id="ARBA00023163"/>
    </source>
</evidence>
<gene>
    <name evidence="6" type="ORF">BKM31_14865</name>
</gene>
<keyword evidence="3" id="KW-0804">Transcription</keyword>
<dbReference type="EMBL" id="CP017717">
    <property type="protein sequence ID" value="AQZ62569.1"/>
    <property type="molecule type" value="Genomic_DNA"/>
</dbReference>
<evidence type="ECO:0000256" key="4">
    <source>
        <dbReference type="PROSITE-ProRule" id="PRU00335"/>
    </source>
</evidence>
<evidence type="ECO:0000256" key="2">
    <source>
        <dbReference type="ARBA" id="ARBA00023125"/>
    </source>
</evidence>
<dbReference type="InterPro" id="IPR001647">
    <property type="entry name" value="HTH_TetR"/>
</dbReference>
<dbReference type="KEGG" id="noa:BKM31_14865"/>
<dbReference type="PANTHER" id="PTHR30055">
    <property type="entry name" value="HTH-TYPE TRANSCRIPTIONAL REGULATOR RUTR"/>
    <property type="match status" value="1"/>
</dbReference>
<evidence type="ECO:0000259" key="5">
    <source>
        <dbReference type="PROSITE" id="PS50977"/>
    </source>
</evidence>
<proteinExistence type="predicted"/>
<dbReference type="AlphaFoldDB" id="A0A1U9ZXC5"/>
<dbReference type="InterPro" id="IPR011075">
    <property type="entry name" value="TetR_C"/>
</dbReference>
<dbReference type="GO" id="GO:0003700">
    <property type="term" value="F:DNA-binding transcription factor activity"/>
    <property type="evidence" value="ECO:0007669"/>
    <property type="project" value="TreeGrafter"/>
</dbReference>
<dbReference type="Gene3D" id="1.10.10.60">
    <property type="entry name" value="Homeodomain-like"/>
    <property type="match status" value="1"/>
</dbReference>
<dbReference type="InterPro" id="IPR009057">
    <property type="entry name" value="Homeodomain-like_sf"/>
</dbReference>
<dbReference type="InterPro" id="IPR036271">
    <property type="entry name" value="Tet_transcr_reg_TetR-rel_C_sf"/>
</dbReference>
<dbReference type="Pfam" id="PF00440">
    <property type="entry name" value="TetR_N"/>
    <property type="match status" value="1"/>
</dbReference>
<dbReference type="PANTHER" id="PTHR30055:SF230">
    <property type="entry name" value="TRANSCRIPTIONAL REGULATORY PROTEIN (PROBABLY TETR-FAMILY)-RELATED"/>
    <property type="match status" value="1"/>
</dbReference>
<dbReference type="PROSITE" id="PS50977">
    <property type="entry name" value="HTH_TETR_2"/>
    <property type="match status" value="1"/>
</dbReference>
<accession>A0A1U9ZXC5</accession>
<dbReference type="PRINTS" id="PR00455">
    <property type="entry name" value="HTHTETR"/>
</dbReference>
<evidence type="ECO:0000313" key="7">
    <source>
        <dbReference type="Proteomes" id="UP000190797"/>
    </source>
</evidence>
<evidence type="ECO:0000256" key="1">
    <source>
        <dbReference type="ARBA" id="ARBA00023015"/>
    </source>
</evidence>
<dbReference type="GO" id="GO:0000976">
    <property type="term" value="F:transcription cis-regulatory region binding"/>
    <property type="evidence" value="ECO:0007669"/>
    <property type="project" value="TreeGrafter"/>
</dbReference>
<sequence length="201" mass="21884">MTPRGRPRDTQVDERVLRIAAALIFERGYAGLSIDEVAEQAGVAKTTLYRRWPTKDHLAVAVVARLQADDEITDTGDIRADLVNYLEKIAAALNRMRAAGGREGPSAGVAGELVAAAARHEDIGRLAREQYARRNAMALALIERARVRGELRADLDAEVLFDQLAGALYYRVLITGAPVDRAYAERLVSSALEGSLTCPRS</sequence>
<dbReference type="SUPFAM" id="SSF46689">
    <property type="entry name" value="Homeodomain-like"/>
    <property type="match status" value="1"/>
</dbReference>